<organism evidence="1 2">
    <name type="scientific">Engystomops pustulosus</name>
    <name type="common">Tungara frog</name>
    <name type="synonym">Physalaemus pustulosus</name>
    <dbReference type="NCBI Taxonomy" id="76066"/>
    <lineage>
        <taxon>Eukaryota</taxon>
        <taxon>Metazoa</taxon>
        <taxon>Chordata</taxon>
        <taxon>Craniata</taxon>
        <taxon>Vertebrata</taxon>
        <taxon>Euteleostomi</taxon>
        <taxon>Amphibia</taxon>
        <taxon>Batrachia</taxon>
        <taxon>Anura</taxon>
        <taxon>Neobatrachia</taxon>
        <taxon>Hyloidea</taxon>
        <taxon>Leptodactylidae</taxon>
        <taxon>Leiuperinae</taxon>
        <taxon>Engystomops</taxon>
    </lineage>
</organism>
<reference evidence="1" key="1">
    <citation type="thesis" date="2020" institute="ProQuest LLC" country="789 East Eisenhower Parkway, Ann Arbor, MI, USA">
        <title>Comparative Genomics and Chromosome Evolution.</title>
        <authorList>
            <person name="Mudd A.B."/>
        </authorList>
    </citation>
    <scope>NUCLEOTIDE SEQUENCE</scope>
    <source>
        <strain evidence="1">237g6f4</strain>
        <tissue evidence="1">Blood</tissue>
    </source>
</reference>
<dbReference type="AlphaFoldDB" id="A0AAV6Z2U3"/>
<proteinExistence type="predicted"/>
<comment type="caution">
    <text evidence="1">The sequence shown here is derived from an EMBL/GenBank/DDBJ whole genome shotgun (WGS) entry which is preliminary data.</text>
</comment>
<dbReference type="Proteomes" id="UP000824782">
    <property type="component" value="Unassembled WGS sequence"/>
</dbReference>
<sequence>MCDQTFVYVVSSSSTVIYGFIFQDCSFFKCSAVFCSLSVPQPLHSIAHPSIFHSPVATNKIHKGRLPIPVGTMAAENTAV</sequence>
<name>A0AAV6Z2U3_ENGPU</name>
<protein>
    <submittedName>
        <fullName evidence="1">Uncharacterized protein</fullName>
    </submittedName>
</protein>
<evidence type="ECO:0000313" key="1">
    <source>
        <dbReference type="EMBL" id="KAG8542500.1"/>
    </source>
</evidence>
<keyword evidence="2" id="KW-1185">Reference proteome</keyword>
<dbReference type="EMBL" id="WNYA01004882">
    <property type="protein sequence ID" value="KAG8542500.1"/>
    <property type="molecule type" value="Genomic_DNA"/>
</dbReference>
<accession>A0AAV6Z2U3</accession>
<gene>
    <name evidence="1" type="ORF">GDO81_026611</name>
</gene>
<evidence type="ECO:0000313" key="2">
    <source>
        <dbReference type="Proteomes" id="UP000824782"/>
    </source>
</evidence>